<dbReference type="HOGENOM" id="CLU_2238218_0_0_1"/>
<organism evidence="1 2">
    <name type="scientific">Scleroderma citrinum Foug A</name>
    <dbReference type="NCBI Taxonomy" id="1036808"/>
    <lineage>
        <taxon>Eukaryota</taxon>
        <taxon>Fungi</taxon>
        <taxon>Dikarya</taxon>
        <taxon>Basidiomycota</taxon>
        <taxon>Agaricomycotina</taxon>
        <taxon>Agaricomycetes</taxon>
        <taxon>Agaricomycetidae</taxon>
        <taxon>Boletales</taxon>
        <taxon>Sclerodermatineae</taxon>
        <taxon>Sclerodermataceae</taxon>
        <taxon>Scleroderma</taxon>
    </lineage>
</organism>
<proteinExistence type="predicted"/>
<dbReference type="InParanoid" id="A0A0C3DB83"/>
<gene>
    <name evidence="1" type="ORF">SCLCIDRAFT_1102614</name>
</gene>
<evidence type="ECO:0000313" key="1">
    <source>
        <dbReference type="EMBL" id="KIM57995.1"/>
    </source>
</evidence>
<reference evidence="1 2" key="1">
    <citation type="submission" date="2014-04" db="EMBL/GenBank/DDBJ databases">
        <authorList>
            <consortium name="DOE Joint Genome Institute"/>
            <person name="Kuo A."/>
            <person name="Kohler A."/>
            <person name="Nagy L.G."/>
            <person name="Floudas D."/>
            <person name="Copeland A."/>
            <person name="Barry K.W."/>
            <person name="Cichocki N."/>
            <person name="Veneault-Fourrey C."/>
            <person name="LaButti K."/>
            <person name="Lindquist E.A."/>
            <person name="Lipzen A."/>
            <person name="Lundell T."/>
            <person name="Morin E."/>
            <person name="Murat C."/>
            <person name="Sun H."/>
            <person name="Tunlid A."/>
            <person name="Henrissat B."/>
            <person name="Grigoriev I.V."/>
            <person name="Hibbett D.S."/>
            <person name="Martin F."/>
            <person name="Nordberg H.P."/>
            <person name="Cantor M.N."/>
            <person name="Hua S.X."/>
        </authorList>
    </citation>
    <scope>NUCLEOTIDE SEQUENCE [LARGE SCALE GENOMIC DNA]</scope>
    <source>
        <strain evidence="1 2">Foug A</strain>
    </source>
</reference>
<sequence length="105" mass="11933">MRQVTLFTRSPEMCALFRHPRISWFEGAPKSQKLRPGSNVFRRRFFLVEAILTKDWDKVEGISRVCHGRVDTDYHLRALYLDGVIIITVGIAHAGTGHQGAQPEA</sequence>
<accession>A0A0C3DB83</accession>
<name>A0A0C3DB83_9AGAM</name>
<dbReference type="Proteomes" id="UP000053989">
    <property type="component" value="Unassembled WGS sequence"/>
</dbReference>
<keyword evidence="2" id="KW-1185">Reference proteome</keyword>
<protein>
    <submittedName>
        <fullName evidence="1">Uncharacterized protein</fullName>
    </submittedName>
</protein>
<dbReference type="AlphaFoldDB" id="A0A0C3DB83"/>
<reference evidence="2" key="2">
    <citation type="submission" date="2015-01" db="EMBL/GenBank/DDBJ databases">
        <title>Evolutionary Origins and Diversification of the Mycorrhizal Mutualists.</title>
        <authorList>
            <consortium name="DOE Joint Genome Institute"/>
            <consortium name="Mycorrhizal Genomics Consortium"/>
            <person name="Kohler A."/>
            <person name="Kuo A."/>
            <person name="Nagy L.G."/>
            <person name="Floudas D."/>
            <person name="Copeland A."/>
            <person name="Barry K.W."/>
            <person name="Cichocki N."/>
            <person name="Veneault-Fourrey C."/>
            <person name="LaButti K."/>
            <person name="Lindquist E.A."/>
            <person name="Lipzen A."/>
            <person name="Lundell T."/>
            <person name="Morin E."/>
            <person name="Murat C."/>
            <person name="Riley R."/>
            <person name="Ohm R."/>
            <person name="Sun H."/>
            <person name="Tunlid A."/>
            <person name="Henrissat B."/>
            <person name="Grigoriev I.V."/>
            <person name="Hibbett D.S."/>
            <person name="Martin F."/>
        </authorList>
    </citation>
    <scope>NUCLEOTIDE SEQUENCE [LARGE SCALE GENOMIC DNA]</scope>
    <source>
        <strain evidence="2">Foug A</strain>
    </source>
</reference>
<evidence type="ECO:0000313" key="2">
    <source>
        <dbReference type="Proteomes" id="UP000053989"/>
    </source>
</evidence>
<dbReference type="EMBL" id="KN822092">
    <property type="protein sequence ID" value="KIM57995.1"/>
    <property type="molecule type" value="Genomic_DNA"/>
</dbReference>